<dbReference type="Pfam" id="PF02350">
    <property type="entry name" value="Epimerase_2"/>
    <property type="match status" value="1"/>
</dbReference>
<dbReference type="PANTHER" id="PTHR43174">
    <property type="entry name" value="UDP-N-ACETYLGLUCOSAMINE 2-EPIMERASE"/>
    <property type="match status" value="1"/>
</dbReference>
<keyword evidence="2" id="KW-0413">Isomerase</keyword>
<dbReference type="EMBL" id="UOFC01000068">
    <property type="protein sequence ID" value="VAW45706.1"/>
    <property type="molecule type" value="Genomic_DNA"/>
</dbReference>
<reference evidence="2" key="1">
    <citation type="submission" date="2018-06" db="EMBL/GenBank/DDBJ databases">
        <authorList>
            <person name="Zhirakovskaya E."/>
        </authorList>
    </citation>
    <scope>NUCLEOTIDE SEQUENCE</scope>
</reference>
<name>A0A3B0WN06_9ZZZZ</name>
<dbReference type="SUPFAM" id="SSF53756">
    <property type="entry name" value="UDP-Glycosyltransferase/glycogen phosphorylase"/>
    <property type="match status" value="1"/>
</dbReference>
<dbReference type="Gene3D" id="3.40.50.2000">
    <property type="entry name" value="Glycogen Phosphorylase B"/>
    <property type="match status" value="2"/>
</dbReference>
<protein>
    <submittedName>
        <fullName evidence="2">UDP-N-acetyl-L-fucosamine synthase</fullName>
        <ecNumber evidence="2">5.1.3.28</ecNumber>
    </submittedName>
</protein>
<feature type="domain" description="UDP-N-acetylglucosamine 2-epimerase" evidence="1">
    <location>
        <begin position="28"/>
        <end position="361"/>
    </location>
</feature>
<dbReference type="EC" id="5.1.3.28" evidence="2"/>
<sequence length="376" mass="42706">MKKLKIVTVVGTRPEIIRLACVIKKLDQYCEHILVHTGQNYDYELNEIFFNDLDIRKPDYFLGAAGITGAETIGNVIIAVDKVLEEVNPEALLVLGDTNSCMAVLPAKRRKIPTFHMEAGNRCFDQRVPEEINRRLVDHMADINLTYSSIARDYLLREGLPADMVIKTGSPMFEVLNTYQKGIESSDVLARLNLIKHQFFVVSAHREENVDSDTNFLKLVESLNTIAETYQMPVIVSTHPRTQKRIDAMDIQFNPLIQLLKPLGFTDYNKLQVSAKVVLSDSGTINEESSILNFPALNLREAHERPEGMEEAAVIMVGLGVERIMQSLAVLESQPRGDERLVRQVNDYSMPNVSDKIVRIIHSYTDYVNRVVWKKY</sequence>
<dbReference type="PANTHER" id="PTHR43174:SF1">
    <property type="entry name" value="UDP-N-ACETYLGLUCOSAMINE 2-EPIMERASE"/>
    <property type="match status" value="1"/>
</dbReference>
<organism evidence="2">
    <name type="scientific">hydrothermal vent metagenome</name>
    <dbReference type="NCBI Taxonomy" id="652676"/>
    <lineage>
        <taxon>unclassified sequences</taxon>
        <taxon>metagenomes</taxon>
        <taxon>ecological metagenomes</taxon>
    </lineage>
</organism>
<gene>
    <name evidence="2" type="ORF">MNBD_GAMMA03-836</name>
</gene>
<dbReference type="AlphaFoldDB" id="A0A3B0WN06"/>
<dbReference type="InterPro" id="IPR029767">
    <property type="entry name" value="WecB-like"/>
</dbReference>
<dbReference type="GO" id="GO:0016853">
    <property type="term" value="F:isomerase activity"/>
    <property type="evidence" value="ECO:0007669"/>
    <property type="project" value="UniProtKB-KW"/>
</dbReference>
<dbReference type="CDD" id="cd03786">
    <property type="entry name" value="GTB_UDP-GlcNAc_2-Epimerase"/>
    <property type="match status" value="1"/>
</dbReference>
<evidence type="ECO:0000313" key="2">
    <source>
        <dbReference type="EMBL" id="VAW45706.1"/>
    </source>
</evidence>
<accession>A0A3B0WN06</accession>
<dbReference type="InterPro" id="IPR003331">
    <property type="entry name" value="UDP_GlcNAc_Epimerase_2_dom"/>
</dbReference>
<evidence type="ECO:0000259" key="1">
    <source>
        <dbReference type="Pfam" id="PF02350"/>
    </source>
</evidence>
<proteinExistence type="predicted"/>
<dbReference type="NCBIfam" id="TIGR00236">
    <property type="entry name" value="wecB"/>
    <property type="match status" value="1"/>
</dbReference>